<dbReference type="Pfam" id="PF00106">
    <property type="entry name" value="adh_short"/>
    <property type="match status" value="1"/>
</dbReference>
<dbReference type="Proteomes" id="UP000030752">
    <property type="component" value="Unassembled WGS sequence"/>
</dbReference>
<dbReference type="SUPFAM" id="SSF51735">
    <property type="entry name" value="NAD(P)-binding Rossmann-fold domains"/>
    <property type="match status" value="1"/>
</dbReference>
<dbReference type="Gene3D" id="3.40.50.720">
    <property type="entry name" value="NAD(P)-binding Rossmann-like Domain"/>
    <property type="match status" value="1"/>
</dbReference>
<dbReference type="EMBL" id="KB822719">
    <property type="protein sequence ID" value="ETN41131.1"/>
    <property type="molecule type" value="Genomic_DNA"/>
</dbReference>
<dbReference type="InterPro" id="IPR036291">
    <property type="entry name" value="NAD(P)-bd_dom_sf"/>
</dbReference>
<evidence type="ECO:0000313" key="5">
    <source>
        <dbReference type="Proteomes" id="UP000030752"/>
    </source>
</evidence>
<name>W2RX82_CYPE1</name>
<dbReference type="PANTHER" id="PTHR43490:SF99">
    <property type="entry name" value="SHORT-CHAIN DEHYDROGENASE_REDUCTASE"/>
    <property type="match status" value="1"/>
</dbReference>
<keyword evidence="3" id="KW-0560">Oxidoreductase</keyword>
<dbReference type="VEuPathDB" id="FungiDB:HMPREF1541_03066"/>
<dbReference type="GeneID" id="19970405"/>
<keyword evidence="2" id="KW-0521">NADP</keyword>
<dbReference type="PRINTS" id="PR00081">
    <property type="entry name" value="GDHRDH"/>
</dbReference>
<proteinExistence type="inferred from homology"/>
<keyword evidence="5" id="KW-1185">Reference proteome</keyword>
<gene>
    <name evidence="4" type="ORF">HMPREF1541_03066</name>
</gene>
<comment type="similarity">
    <text evidence="1">Belongs to the short-chain dehydrogenases/reductases (SDR) family.</text>
</comment>
<dbReference type="HOGENOM" id="CLU_010194_9_0_1"/>
<dbReference type="RefSeq" id="XP_008715640.1">
    <property type="nucleotide sequence ID" value="XM_008717418.1"/>
</dbReference>
<evidence type="ECO:0000256" key="1">
    <source>
        <dbReference type="ARBA" id="ARBA00006484"/>
    </source>
</evidence>
<dbReference type="PANTHER" id="PTHR43490">
    <property type="entry name" value="(+)-NEOMENTHOL DEHYDROGENASE"/>
    <property type="match status" value="1"/>
</dbReference>
<organism evidence="4 5">
    <name type="scientific">Cyphellophora europaea (strain CBS 101466)</name>
    <name type="common">Phialophora europaea</name>
    <dbReference type="NCBI Taxonomy" id="1220924"/>
    <lineage>
        <taxon>Eukaryota</taxon>
        <taxon>Fungi</taxon>
        <taxon>Dikarya</taxon>
        <taxon>Ascomycota</taxon>
        <taxon>Pezizomycotina</taxon>
        <taxon>Eurotiomycetes</taxon>
        <taxon>Chaetothyriomycetidae</taxon>
        <taxon>Chaetothyriales</taxon>
        <taxon>Cyphellophoraceae</taxon>
        <taxon>Cyphellophora</taxon>
    </lineage>
</organism>
<dbReference type="InterPro" id="IPR002347">
    <property type="entry name" value="SDR_fam"/>
</dbReference>
<dbReference type="AlphaFoldDB" id="W2RX82"/>
<accession>W2RX82</accession>
<evidence type="ECO:0000256" key="2">
    <source>
        <dbReference type="ARBA" id="ARBA00022857"/>
    </source>
</evidence>
<dbReference type="OrthoDB" id="191139at2759"/>
<dbReference type="eggNOG" id="KOG1208">
    <property type="taxonomic scope" value="Eukaryota"/>
</dbReference>
<evidence type="ECO:0000256" key="3">
    <source>
        <dbReference type="ARBA" id="ARBA00023002"/>
    </source>
</evidence>
<protein>
    <submittedName>
        <fullName evidence="4">Uncharacterized protein</fullName>
    </submittedName>
</protein>
<dbReference type="GO" id="GO:0016020">
    <property type="term" value="C:membrane"/>
    <property type="evidence" value="ECO:0007669"/>
    <property type="project" value="TreeGrafter"/>
</dbReference>
<evidence type="ECO:0000313" key="4">
    <source>
        <dbReference type="EMBL" id="ETN41131.1"/>
    </source>
</evidence>
<dbReference type="STRING" id="1220924.W2RX82"/>
<dbReference type="InterPro" id="IPR020904">
    <property type="entry name" value="Sc_DH/Rdtase_CS"/>
</dbReference>
<sequence>MTSRPGLVSRPSSVTTQSKTVVLVTGGNAGIGYEIVRSLAALPNHQILLGARDILKGEAAAASLGAPLNVNPIQLDIDDDASIEHCASAIAQHFGKLDILINNAGTTGREVPESTSPRDRGMHIFQTNVVSTALLTERLLPLLERATLPKIVFVGSGAGSIDKLTARAEVPGNFFYGSSKSALNYLAVHYARKFPEWKVNCVCPGLRATKINDVELSEETDPKLGAVRVVELAKQGPEGETMTYSNSEGPLKW</sequence>
<dbReference type="PROSITE" id="PS00061">
    <property type="entry name" value="ADH_SHORT"/>
    <property type="match status" value="1"/>
</dbReference>
<dbReference type="GO" id="GO:0016491">
    <property type="term" value="F:oxidoreductase activity"/>
    <property type="evidence" value="ECO:0007669"/>
    <property type="project" value="UniProtKB-KW"/>
</dbReference>
<dbReference type="InParanoid" id="W2RX82"/>
<reference evidence="4 5" key="1">
    <citation type="submission" date="2013-03" db="EMBL/GenBank/DDBJ databases">
        <title>The Genome Sequence of Phialophora europaea CBS 101466.</title>
        <authorList>
            <consortium name="The Broad Institute Genomics Platform"/>
            <person name="Cuomo C."/>
            <person name="de Hoog S."/>
            <person name="Gorbushina A."/>
            <person name="Walker B."/>
            <person name="Young S.K."/>
            <person name="Zeng Q."/>
            <person name="Gargeya S."/>
            <person name="Fitzgerald M."/>
            <person name="Haas B."/>
            <person name="Abouelleil A."/>
            <person name="Allen A.W."/>
            <person name="Alvarado L."/>
            <person name="Arachchi H.M."/>
            <person name="Berlin A.M."/>
            <person name="Chapman S.B."/>
            <person name="Gainer-Dewar J."/>
            <person name="Goldberg J."/>
            <person name="Griggs A."/>
            <person name="Gujja S."/>
            <person name="Hansen M."/>
            <person name="Howarth C."/>
            <person name="Imamovic A."/>
            <person name="Ireland A."/>
            <person name="Larimer J."/>
            <person name="McCowan C."/>
            <person name="Murphy C."/>
            <person name="Pearson M."/>
            <person name="Poon T.W."/>
            <person name="Priest M."/>
            <person name="Roberts A."/>
            <person name="Saif S."/>
            <person name="Shea T."/>
            <person name="Sisk P."/>
            <person name="Sykes S."/>
            <person name="Wortman J."/>
            <person name="Nusbaum C."/>
            <person name="Birren B."/>
        </authorList>
    </citation>
    <scope>NUCLEOTIDE SEQUENCE [LARGE SCALE GENOMIC DNA]</scope>
    <source>
        <strain evidence="4 5">CBS 101466</strain>
    </source>
</reference>